<dbReference type="Pfam" id="PF13650">
    <property type="entry name" value="Asp_protease_2"/>
    <property type="match status" value="1"/>
</dbReference>
<evidence type="ECO:0000313" key="1">
    <source>
        <dbReference type="EMBL" id="TXE08136.1"/>
    </source>
</evidence>
<keyword evidence="1" id="KW-0645">Protease</keyword>
<dbReference type="InterPro" id="IPR034122">
    <property type="entry name" value="Retropepsin-like_bacterial"/>
</dbReference>
<dbReference type="SUPFAM" id="SSF50630">
    <property type="entry name" value="Acid proteases"/>
    <property type="match status" value="1"/>
</dbReference>
<dbReference type="InterPro" id="IPR021109">
    <property type="entry name" value="Peptidase_aspartic_dom_sf"/>
</dbReference>
<dbReference type="RefSeq" id="WP_146891621.1">
    <property type="nucleotide sequence ID" value="NZ_VORX01000003.1"/>
</dbReference>
<keyword evidence="1" id="KW-0378">Hydrolase</keyword>
<name>A0A5C7AH51_9FLAO</name>
<dbReference type="GO" id="GO:0006508">
    <property type="term" value="P:proteolysis"/>
    <property type="evidence" value="ECO:0007669"/>
    <property type="project" value="UniProtKB-KW"/>
</dbReference>
<reference evidence="1 2" key="1">
    <citation type="submission" date="2019-08" db="EMBL/GenBank/DDBJ databases">
        <title>Genome sequence of Gelidibacter salicanalis IC162T.</title>
        <authorList>
            <person name="Bowman J.P."/>
        </authorList>
    </citation>
    <scope>NUCLEOTIDE SEQUENCE [LARGE SCALE GENOMIC DNA]</scope>
    <source>
        <strain evidence="1 2">IC162</strain>
    </source>
</reference>
<proteinExistence type="predicted"/>
<dbReference type="EMBL" id="VORX01000003">
    <property type="protein sequence ID" value="TXE08136.1"/>
    <property type="molecule type" value="Genomic_DNA"/>
</dbReference>
<organism evidence="1 2">
    <name type="scientific">Gelidibacter salicanalis</name>
    <dbReference type="NCBI Taxonomy" id="291193"/>
    <lineage>
        <taxon>Bacteria</taxon>
        <taxon>Pseudomonadati</taxon>
        <taxon>Bacteroidota</taxon>
        <taxon>Flavobacteriia</taxon>
        <taxon>Flavobacteriales</taxon>
        <taxon>Flavobacteriaceae</taxon>
        <taxon>Gelidibacter</taxon>
    </lineage>
</organism>
<dbReference type="GO" id="GO:0008233">
    <property type="term" value="F:peptidase activity"/>
    <property type="evidence" value="ECO:0007669"/>
    <property type="project" value="UniProtKB-KW"/>
</dbReference>
<dbReference type="AlphaFoldDB" id="A0A5C7AH51"/>
<accession>A0A5C7AH51</accession>
<protein>
    <submittedName>
        <fullName evidence="1">Acid protease</fullName>
    </submittedName>
</protein>
<dbReference type="OrthoDB" id="5975497at2"/>
<dbReference type="Proteomes" id="UP000321734">
    <property type="component" value="Unassembled WGS sequence"/>
</dbReference>
<sequence length="155" mass="17063">MTLKNDQIPTSLKDFLLDKGYIKVKLKLTKTNHFEIKATINGVKGLFILDTGASYSCVGFEGVETFKLTAKDSDVKAAGAGATDMLTQLSKKNKIKIGKWKKDKVALVLFNLTHVNTALLHHNSQPVDGIIGADILKKAKAVIDYEKNNVYLKMP</sequence>
<evidence type="ECO:0000313" key="2">
    <source>
        <dbReference type="Proteomes" id="UP000321734"/>
    </source>
</evidence>
<comment type="caution">
    <text evidence="1">The sequence shown here is derived from an EMBL/GenBank/DDBJ whole genome shotgun (WGS) entry which is preliminary data.</text>
</comment>
<dbReference type="Gene3D" id="2.40.70.10">
    <property type="entry name" value="Acid Proteases"/>
    <property type="match status" value="1"/>
</dbReference>
<keyword evidence="2" id="KW-1185">Reference proteome</keyword>
<gene>
    <name evidence="1" type="ORF">ES711_06360</name>
</gene>
<dbReference type="CDD" id="cd05483">
    <property type="entry name" value="retropepsin_like_bacteria"/>
    <property type="match status" value="1"/>
</dbReference>